<dbReference type="SUPFAM" id="SSF52540">
    <property type="entry name" value="P-loop containing nucleoside triphosphate hydrolases"/>
    <property type="match status" value="1"/>
</dbReference>
<organism evidence="7 8">
    <name type="scientific">Pseudonocardia humida</name>
    <dbReference type="NCBI Taxonomy" id="2800819"/>
    <lineage>
        <taxon>Bacteria</taxon>
        <taxon>Bacillati</taxon>
        <taxon>Actinomycetota</taxon>
        <taxon>Actinomycetes</taxon>
        <taxon>Pseudonocardiales</taxon>
        <taxon>Pseudonocardiaceae</taxon>
        <taxon>Pseudonocardia</taxon>
    </lineage>
</organism>
<dbReference type="SMART" id="SM00382">
    <property type="entry name" value="AAA"/>
    <property type="match status" value="1"/>
</dbReference>
<comment type="similarity">
    <text evidence="1">Belongs to the ABC transporter superfamily.</text>
</comment>
<dbReference type="Pfam" id="PF08352">
    <property type="entry name" value="oligo_HPY"/>
    <property type="match status" value="1"/>
</dbReference>
<dbReference type="InterPro" id="IPR003593">
    <property type="entry name" value="AAA+_ATPase"/>
</dbReference>
<evidence type="ECO:0000256" key="5">
    <source>
        <dbReference type="SAM" id="MobiDB-lite"/>
    </source>
</evidence>
<sequence>MASPSPVAPDVTDDVVLRLEDLVVEFRAGNGGTVHAVSGISLEVRRGETLGLVGESGCGKSTTGRAIMQLPRPTSGSVLFEGRDLATMSGEELRRVRPKLQMIFQDPISSLNPRRRITDIVGDPLVVWGRGDQRAKVVPEVLEAVGLDPEQVADRRPHQFSGGQCQRVSIARALVLDPEVLICDEPVSALDVSVQAQILNLLEDMKRRYGLTLLFIAHDLGVVRNISDRVAVMYLGRICELGETRALFDTPVHPYTRLLVSSIPTMQDVADLEQIDRGGGEMPSPMDPPSGCRFRTRCPLATERCADETPLMREVLPGRFAACHHPILDHAPEHSGAPAAEKAAGKTTGTTALPRNGQPSREDA</sequence>
<dbReference type="PROSITE" id="PS00211">
    <property type="entry name" value="ABC_TRANSPORTER_1"/>
    <property type="match status" value="1"/>
</dbReference>
<feature type="region of interest" description="Disordered" evidence="5">
    <location>
        <begin position="329"/>
        <end position="364"/>
    </location>
</feature>
<accession>A0ABT0ZSW8</accession>
<dbReference type="NCBIfam" id="TIGR01727">
    <property type="entry name" value="oligo_HPY"/>
    <property type="match status" value="1"/>
</dbReference>
<evidence type="ECO:0000256" key="1">
    <source>
        <dbReference type="ARBA" id="ARBA00005417"/>
    </source>
</evidence>
<dbReference type="PANTHER" id="PTHR43776">
    <property type="entry name" value="TRANSPORT ATP-BINDING PROTEIN"/>
    <property type="match status" value="1"/>
</dbReference>
<comment type="caution">
    <text evidence="7">The sequence shown here is derived from an EMBL/GenBank/DDBJ whole genome shotgun (WGS) entry which is preliminary data.</text>
</comment>
<dbReference type="InterPro" id="IPR050319">
    <property type="entry name" value="ABC_transp_ATP-bind"/>
</dbReference>
<name>A0ABT0ZSW8_9PSEU</name>
<feature type="compositionally biased region" description="Low complexity" evidence="5">
    <location>
        <begin position="336"/>
        <end position="352"/>
    </location>
</feature>
<dbReference type="InterPro" id="IPR013563">
    <property type="entry name" value="Oligopep_ABC_C"/>
</dbReference>
<dbReference type="InterPro" id="IPR003439">
    <property type="entry name" value="ABC_transporter-like_ATP-bd"/>
</dbReference>
<evidence type="ECO:0000256" key="3">
    <source>
        <dbReference type="ARBA" id="ARBA00022741"/>
    </source>
</evidence>
<dbReference type="InterPro" id="IPR027417">
    <property type="entry name" value="P-loop_NTPase"/>
</dbReference>
<keyword evidence="3" id="KW-0547">Nucleotide-binding</keyword>
<evidence type="ECO:0000256" key="4">
    <source>
        <dbReference type="ARBA" id="ARBA00022840"/>
    </source>
</evidence>
<evidence type="ECO:0000259" key="6">
    <source>
        <dbReference type="PROSITE" id="PS50893"/>
    </source>
</evidence>
<dbReference type="EMBL" id="JAGSOV010000007">
    <property type="protein sequence ID" value="MCO1653831.1"/>
    <property type="molecule type" value="Genomic_DNA"/>
</dbReference>
<dbReference type="Proteomes" id="UP001165283">
    <property type="component" value="Unassembled WGS sequence"/>
</dbReference>
<evidence type="ECO:0000313" key="7">
    <source>
        <dbReference type="EMBL" id="MCO1653831.1"/>
    </source>
</evidence>
<keyword evidence="8" id="KW-1185">Reference proteome</keyword>
<dbReference type="CDD" id="cd03257">
    <property type="entry name" value="ABC_NikE_OppD_transporters"/>
    <property type="match status" value="1"/>
</dbReference>
<keyword evidence="4 7" id="KW-0067">ATP-binding</keyword>
<dbReference type="Pfam" id="PF00005">
    <property type="entry name" value="ABC_tran"/>
    <property type="match status" value="1"/>
</dbReference>
<gene>
    <name evidence="7" type="ORF">KDL28_02060</name>
</gene>
<proteinExistence type="inferred from homology"/>
<dbReference type="Gene3D" id="3.40.50.300">
    <property type="entry name" value="P-loop containing nucleotide triphosphate hydrolases"/>
    <property type="match status" value="1"/>
</dbReference>
<evidence type="ECO:0000313" key="8">
    <source>
        <dbReference type="Proteomes" id="UP001165283"/>
    </source>
</evidence>
<dbReference type="InterPro" id="IPR017871">
    <property type="entry name" value="ABC_transporter-like_CS"/>
</dbReference>
<dbReference type="PROSITE" id="PS50893">
    <property type="entry name" value="ABC_TRANSPORTER_2"/>
    <property type="match status" value="1"/>
</dbReference>
<evidence type="ECO:0000256" key="2">
    <source>
        <dbReference type="ARBA" id="ARBA00022448"/>
    </source>
</evidence>
<dbReference type="PANTHER" id="PTHR43776:SF7">
    <property type="entry name" value="D,D-DIPEPTIDE TRANSPORT ATP-BINDING PROTEIN DDPF-RELATED"/>
    <property type="match status" value="1"/>
</dbReference>
<feature type="domain" description="ABC transporter" evidence="6">
    <location>
        <begin position="17"/>
        <end position="260"/>
    </location>
</feature>
<keyword evidence="2" id="KW-0813">Transport</keyword>
<dbReference type="GO" id="GO:0005524">
    <property type="term" value="F:ATP binding"/>
    <property type="evidence" value="ECO:0007669"/>
    <property type="project" value="UniProtKB-KW"/>
</dbReference>
<reference evidence="7" key="1">
    <citation type="submission" date="2021-04" db="EMBL/GenBank/DDBJ databases">
        <title>Pseudonocardia sp. nov., isolated from sandy soil of mangrove forest.</title>
        <authorList>
            <person name="Zan Z."/>
            <person name="Huang R."/>
            <person name="Liu W."/>
        </authorList>
    </citation>
    <scope>NUCLEOTIDE SEQUENCE</scope>
    <source>
        <strain evidence="7">S2-4</strain>
    </source>
</reference>
<protein>
    <submittedName>
        <fullName evidence="7">ABC transporter ATP-binding protein</fullName>
    </submittedName>
</protein>